<evidence type="ECO:0000313" key="2">
    <source>
        <dbReference type="EMBL" id="RIJ47534.1"/>
    </source>
</evidence>
<feature type="signal peptide" evidence="1">
    <location>
        <begin position="1"/>
        <end position="24"/>
    </location>
</feature>
<dbReference type="EMBL" id="QWGR01000007">
    <property type="protein sequence ID" value="RIJ47534.1"/>
    <property type="molecule type" value="Genomic_DNA"/>
</dbReference>
<dbReference type="InterPro" id="IPR021428">
    <property type="entry name" value="DUF3078"/>
</dbReference>
<proteinExistence type="predicted"/>
<feature type="chain" id="PRO_5017314032" evidence="1">
    <location>
        <begin position="25"/>
        <end position="663"/>
    </location>
</feature>
<accession>A0A399SXR5</accession>
<sequence length="663" mass="76739">MFHFKKKSIFIVLFGVFLFQYSFAQENVKSEDEKVLENGIRILRNYFLEDNNWHLTQPDVHSNISGLINFLEDKPIDSILSNLNQAQQRDSIYVYRLPGNVKDSLLVPGYISSALVQQNVEKIASDFKSEVEKNPISVPERVIDDARRLAPVVPEGKGLDLFADSVYSFPEELIIPEVIPDSVLNSPEQFKKLVAIDSLRNVYVENKRLAYNDSVTNEFVNKRVADFRKLVFEEQLRFRIKRYKDEVTLNNYEVLNEYNNREIAMVNDSIRAVIEVLTAYADYIDTTSIRMKNLNGEGSDIVLQNNIERFARVWLKNEQKDSLQLLIKSTGKREMQFLLNDGVTFSRFSTRQTKGFDFETLKTDHSKFSKLGKSYELETPWVIGGDGNAGFTQTYFENWKKGGQSALSILLVLKGFANYNSANGKKKWENSAEIRNGWMKPGGGEEVRKNDDKFEFTSRFGLSAYKKWFYSTELNFNTQFFRGYKYPKANNPTPISAFLGPSKTVFKVGMDYKPNNRFSMLLSPLSLKNVFVKDTALIDQTKFGIDADKRAFWEIGLNADLKMNTKITEDITLMTKFKTFFNYNDPFNNLDIDLENQLQVKFTDHMNMRIMLHLIYDDNVLFPIKDDAGKVVGHEAKLQLEEFITIGFNYKINKKVMKTRRIR</sequence>
<dbReference type="OrthoDB" id="1495718at2"/>
<comment type="caution">
    <text evidence="2">The sequence shown here is derived from an EMBL/GenBank/DDBJ whole genome shotgun (WGS) entry which is preliminary data.</text>
</comment>
<keyword evidence="3" id="KW-1185">Reference proteome</keyword>
<protein>
    <submittedName>
        <fullName evidence="2">DUF3078 domain-containing protein</fullName>
    </submittedName>
</protein>
<dbReference type="RefSeq" id="WP_119438420.1">
    <property type="nucleotide sequence ID" value="NZ_QWGR01000007.1"/>
</dbReference>
<dbReference type="Pfam" id="PF11276">
    <property type="entry name" value="DUF3078"/>
    <property type="match status" value="1"/>
</dbReference>
<reference evidence="2 3" key="1">
    <citation type="submission" date="2018-08" db="EMBL/GenBank/DDBJ databases">
        <title>Pallidiluteibacterium maritimus gen. nov., sp. nov., isolated from coastal sediment.</title>
        <authorList>
            <person name="Zhou L.Y."/>
        </authorList>
    </citation>
    <scope>NUCLEOTIDE SEQUENCE [LARGE SCALE GENOMIC DNA]</scope>
    <source>
        <strain evidence="2 3">XSD2</strain>
    </source>
</reference>
<keyword evidence="1" id="KW-0732">Signal</keyword>
<dbReference type="AlphaFoldDB" id="A0A399SXR5"/>
<evidence type="ECO:0000313" key="3">
    <source>
        <dbReference type="Proteomes" id="UP000265926"/>
    </source>
</evidence>
<organism evidence="2 3">
    <name type="scientific">Maribellus luteus</name>
    <dbReference type="NCBI Taxonomy" id="2305463"/>
    <lineage>
        <taxon>Bacteria</taxon>
        <taxon>Pseudomonadati</taxon>
        <taxon>Bacteroidota</taxon>
        <taxon>Bacteroidia</taxon>
        <taxon>Marinilabiliales</taxon>
        <taxon>Prolixibacteraceae</taxon>
        <taxon>Maribellus</taxon>
    </lineage>
</organism>
<gene>
    <name evidence="2" type="ORF">D1614_13145</name>
</gene>
<dbReference type="Proteomes" id="UP000265926">
    <property type="component" value="Unassembled WGS sequence"/>
</dbReference>
<evidence type="ECO:0000256" key="1">
    <source>
        <dbReference type="SAM" id="SignalP"/>
    </source>
</evidence>
<name>A0A399SXR5_9BACT</name>